<dbReference type="InterPro" id="IPR035513">
    <property type="entry name" value="Invertase/methylesterase_inhib"/>
</dbReference>
<proteinExistence type="predicted"/>
<dbReference type="Proteomes" id="UP000291084">
    <property type="component" value="Chromosome 3"/>
</dbReference>
<reference evidence="1 2" key="1">
    <citation type="journal article" date="2015" name="Sci. Rep.">
        <title>The power of single molecule real-time sequencing technology in the de novo assembly of a eukaryotic genome.</title>
        <authorList>
            <person name="Sakai H."/>
            <person name="Naito K."/>
            <person name="Ogiso-Tanaka E."/>
            <person name="Takahashi Y."/>
            <person name="Iseki K."/>
            <person name="Muto C."/>
            <person name="Satou K."/>
            <person name="Teruya K."/>
            <person name="Shiroma A."/>
            <person name="Shimoji M."/>
            <person name="Hirano T."/>
            <person name="Itoh T."/>
            <person name="Kaga A."/>
            <person name="Tomooka N."/>
        </authorList>
    </citation>
    <scope>NUCLEOTIDE SEQUENCE [LARGE SCALE GENOMIC DNA]</scope>
    <source>
        <strain evidence="2">cv. Shumari</strain>
    </source>
</reference>
<name>A0A0S3RQD5_PHAAN</name>
<organism evidence="1 2">
    <name type="scientific">Vigna angularis var. angularis</name>
    <dbReference type="NCBI Taxonomy" id="157739"/>
    <lineage>
        <taxon>Eukaryota</taxon>
        <taxon>Viridiplantae</taxon>
        <taxon>Streptophyta</taxon>
        <taxon>Embryophyta</taxon>
        <taxon>Tracheophyta</taxon>
        <taxon>Spermatophyta</taxon>
        <taxon>Magnoliopsida</taxon>
        <taxon>eudicotyledons</taxon>
        <taxon>Gunneridae</taxon>
        <taxon>Pentapetalae</taxon>
        <taxon>rosids</taxon>
        <taxon>fabids</taxon>
        <taxon>Fabales</taxon>
        <taxon>Fabaceae</taxon>
        <taxon>Papilionoideae</taxon>
        <taxon>50 kb inversion clade</taxon>
        <taxon>NPAAA clade</taxon>
        <taxon>indigoferoid/millettioid clade</taxon>
        <taxon>Phaseoleae</taxon>
        <taxon>Vigna</taxon>
    </lineage>
</organism>
<protein>
    <recommendedName>
        <fullName evidence="3">Pectinesterase inhibitor domain-containing protein</fullName>
    </recommendedName>
</protein>
<dbReference type="SUPFAM" id="SSF101148">
    <property type="entry name" value="Plant invertase/pectin methylesterase inhibitor"/>
    <property type="match status" value="1"/>
</dbReference>
<evidence type="ECO:0000313" key="1">
    <source>
        <dbReference type="EMBL" id="BAT82787.1"/>
    </source>
</evidence>
<sequence>MASRFTFQPREFGGSHLYSIFLNAFPKCFFMGPRPWSVCVQLLQMHFQNSAGLLLQALPGAINREGKGAGPKQRRALSSCASKYKAVLIADVPQATEALQKGDPKFAEDGANDAANEATFCESDFSGN</sequence>
<evidence type="ECO:0008006" key="3">
    <source>
        <dbReference type="Google" id="ProtNLM"/>
    </source>
</evidence>
<evidence type="ECO:0000313" key="2">
    <source>
        <dbReference type="Proteomes" id="UP000291084"/>
    </source>
</evidence>
<dbReference type="Gene3D" id="1.20.140.40">
    <property type="entry name" value="Invertase/pectin methylesterase inhibitor family protein"/>
    <property type="match status" value="1"/>
</dbReference>
<dbReference type="AlphaFoldDB" id="A0A0S3RQD5"/>
<gene>
    <name evidence="1" type="primary">Vigan.03G285000</name>
    <name evidence="1" type="ORF">VIGAN_03285000</name>
</gene>
<dbReference type="EMBL" id="AP015036">
    <property type="protein sequence ID" value="BAT82787.1"/>
    <property type="molecule type" value="Genomic_DNA"/>
</dbReference>
<keyword evidence="2" id="KW-1185">Reference proteome</keyword>
<accession>A0A0S3RQD5</accession>